<evidence type="ECO:0000313" key="2">
    <source>
        <dbReference type="Proteomes" id="UP000887572"/>
    </source>
</evidence>
<accession>A0A914GZV5</accession>
<protein>
    <submittedName>
        <fullName evidence="3">Uncharacterized protein</fullName>
    </submittedName>
</protein>
<organism evidence="2 3">
    <name type="scientific">Globodera rostochiensis</name>
    <name type="common">Golden nematode worm</name>
    <name type="synonym">Heterodera rostochiensis</name>
    <dbReference type="NCBI Taxonomy" id="31243"/>
    <lineage>
        <taxon>Eukaryota</taxon>
        <taxon>Metazoa</taxon>
        <taxon>Ecdysozoa</taxon>
        <taxon>Nematoda</taxon>
        <taxon>Chromadorea</taxon>
        <taxon>Rhabditida</taxon>
        <taxon>Tylenchina</taxon>
        <taxon>Tylenchomorpha</taxon>
        <taxon>Tylenchoidea</taxon>
        <taxon>Heteroderidae</taxon>
        <taxon>Heteroderinae</taxon>
        <taxon>Globodera</taxon>
    </lineage>
</organism>
<dbReference type="AlphaFoldDB" id="A0A914GZV5"/>
<feature type="region of interest" description="Disordered" evidence="1">
    <location>
        <begin position="72"/>
        <end position="95"/>
    </location>
</feature>
<feature type="compositionally biased region" description="Polar residues" evidence="1">
    <location>
        <begin position="80"/>
        <end position="95"/>
    </location>
</feature>
<evidence type="ECO:0000313" key="3">
    <source>
        <dbReference type="WBParaSite" id="Gr19_v10_g12735.t1"/>
    </source>
</evidence>
<keyword evidence="2" id="KW-1185">Reference proteome</keyword>
<sequence>MSDNSKEVEKQLDEISICADLLFGLRILWPFCVPTESCVDQRSLIVWWTRISNQRNVKIVCGEVERRLPIPQEPSGQCDRIQNPSNKASFGDQSPFTRKMTKTAVGKSFGTEFPLIRDKICGFLFGPFEVDRSPFLSDRSRRLPQTSNDPFHMFFPEFPADDSAGTSSGQVGQMVAHAPRGWTSERVANLSIRPLRPIFIRIWNNSSAVVVPFQLMNNDGGAIGVALY</sequence>
<reference evidence="3" key="1">
    <citation type="submission" date="2022-11" db="UniProtKB">
        <authorList>
            <consortium name="WormBaseParasite"/>
        </authorList>
    </citation>
    <scope>IDENTIFICATION</scope>
</reference>
<dbReference type="Proteomes" id="UP000887572">
    <property type="component" value="Unplaced"/>
</dbReference>
<proteinExistence type="predicted"/>
<name>A0A914GZV5_GLORO</name>
<dbReference type="WBParaSite" id="Gr19_v10_g12735.t1">
    <property type="protein sequence ID" value="Gr19_v10_g12735.t1"/>
    <property type="gene ID" value="Gr19_v10_g12735"/>
</dbReference>
<evidence type="ECO:0000256" key="1">
    <source>
        <dbReference type="SAM" id="MobiDB-lite"/>
    </source>
</evidence>